<evidence type="ECO:0000256" key="7">
    <source>
        <dbReference type="ARBA" id="ARBA00022989"/>
    </source>
</evidence>
<evidence type="ECO:0000256" key="4">
    <source>
        <dbReference type="ARBA" id="ARBA00022475"/>
    </source>
</evidence>
<dbReference type="CDD" id="cd19049">
    <property type="entry name" value="LGIC_TM_anion"/>
    <property type="match status" value="1"/>
</dbReference>
<keyword evidence="8 11" id="KW-0406">Ion transport</keyword>
<keyword evidence="3 11" id="KW-0813">Transport</keyword>
<evidence type="ECO:0000313" key="15">
    <source>
        <dbReference type="WBParaSite" id="ALUE_0000755101-mRNA-1"/>
    </source>
</evidence>
<dbReference type="InterPro" id="IPR006028">
    <property type="entry name" value="GABAA/Glycine_rcpt"/>
</dbReference>
<feature type="transmembrane region" description="Helical" evidence="11">
    <location>
        <begin position="332"/>
        <end position="352"/>
    </location>
</feature>
<dbReference type="PRINTS" id="PR00252">
    <property type="entry name" value="NRIONCHANNEL"/>
</dbReference>
<keyword evidence="10 11" id="KW-0407">Ion channel</keyword>
<dbReference type="Pfam" id="PF02932">
    <property type="entry name" value="Neur_chan_memb"/>
    <property type="match status" value="2"/>
</dbReference>
<feature type="domain" description="Neurotransmitter-gated ion-channel transmembrane" evidence="13">
    <location>
        <begin position="281"/>
        <end position="311"/>
    </location>
</feature>
<feature type="transmembrane region" description="Helical" evidence="11">
    <location>
        <begin position="367"/>
        <end position="393"/>
    </location>
</feature>
<reference evidence="15" key="1">
    <citation type="submission" date="2023-03" db="UniProtKB">
        <authorList>
            <consortium name="WormBaseParasite"/>
        </authorList>
    </citation>
    <scope>IDENTIFICATION</scope>
</reference>
<feature type="domain" description="Neurotransmitter-gated ion-channel ligand-binding" evidence="12">
    <location>
        <begin position="64"/>
        <end position="273"/>
    </location>
</feature>
<accession>A0A9J2PCY0</accession>
<dbReference type="PANTHER" id="PTHR18945">
    <property type="entry name" value="NEUROTRANSMITTER GATED ION CHANNEL"/>
    <property type="match status" value="1"/>
</dbReference>
<keyword evidence="5 11" id="KW-0812">Transmembrane</keyword>
<dbReference type="SUPFAM" id="SSF63712">
    <property type="entry name" value="Nicotinic receptor ligand binding domain-like"/>
    <property type="match status" value="1"/>
</dbReference>
<dbReference type="GO" id="GO:0005230">
    <property type="term" value="F:extracellular ligand-gated monoatomic ion channel activity"/>
    <property type="evidence" value="ECO:0007669"/>
    <property type="project" value="InterPro"/>
</dbReference>
<dbReference type="InterPro" id="IPR018000">
    <property type="entry name" value="Neurotransmitter_ion_chnl_CS"/>
</dbReference>
<evidence type="ECO:0000256" key="6">
    <source>
        <dbReference type="ARBA" id="ARBA00022729"/>
    </source>
</evidence>
<evidence type="ECO:0000256" key="1">
    <source>
        <dbReference type="ARBA" id="ARBA00004141"/>
    </source>
</evidence>
<feature type="transmembrane region" description="Helical" evidence="11">
    <location>
        <begin position="21"/>
        <end position="39"/>
    </location>
</feature>
<keyword evidence="14" id="KW-1185">Reference proteome</keyword>
<feature type="transmembrane region" description="Helical" evidence="11">
    <location>
        <begin position="275"/>
        <end position="298"/>
    </location>
</feature>
<dbReference type="Gene3D" id="2.70.170.10">
    <property type="entry name" value="Neurotransmitter-gated ion-channel ligand-binding domain"/>
    <property type="match status" value="1"/>
</dbReference>
<dbReference type="SUPFAM" id="SSF90112">
    <property type="entry name" value="Neurotransmitter-gated ion-channel transmembrane pore"/>
    <property type="match status" value="2"/>
</dbReference>
<keyword evidence="7 11" id="KW-1133">Transmembrane helix</keyword>
<dbReference type="Gene3D" id="1.20.58.390">
    <property type="entry name" value="Neurotransmitter-gated ion-channel transmembrane domain"/>
    <property type="match status" value="1"/>
</dbReference>
<evidence type="ECO:0000256" key="3">
    <source>
        <dbReference type="ARBA" id="ARBA00022448"/>
    </source>
</evidence>
<dbReference type="GO" id="GO:0004888">
    <property type="term" value="F:transmembrane signaling receptor activity"/>
    <property type="evidence" value="ECO:0007669"/>
    <property type="project" value="InterPro"/>
</dbReference>
<evidence type="ECO:0000256" key="10">
    <source>
        <dbReference type="ARBA" id="ARBA00023303"/>
    </source>
</evidence>
<dbReference type="GO" id="GO:0005886">
    <property type="term" value="C:plasma membrane"/>
    <property type="evidence" value="ECO:0007669"/>
    <property type="project" value="UniProtKB-SubCell"/>
</dbReference>
<name>A0A9J2PCY0_ASCLU</name>
<dbReference type="WBParaSite" id="ALUE_0000755101-mRNA-1">
    <property type="protein sequence ID" value="ALUE_0000755101-mRNA-1"/>
    <property type="gene ID" value="ALUE_0000755101"/>
</dbReference>
<proteinExistence type="inferred from homology"/>
<comment type="similarity">
    <text evidence="11">Belongs to the ligand-gated ion channel (TC 1.A.9) family.</text>
</comment>
<dbReference type="InterPro" id="IPR006202">
    <property type="entry name" value="Neur_chan_lig-bd"/>
</dbReference>
<evidence type="ECO:0000256" key="8">
    <source>
        <dbReference type="ARBA" id="ARBA00023065"/>
    </source>
</evidence>
<evidence type="ECO:0000256" key="5">
    <source>
        <dbReference type="ARBA" id="ARBA00022692"/>
    </source>
</evidence>
<protein>
    <submittedName>
        <fullName evidence="15">Neurotransmitter-gated ion-channel ligand-binding domain-containing protein</fullName>
    </submittedName>
</protein>
<dbReference type="InterPro" id="IPR006029">
    <property type="entry name" value="Neurotrans-gated_channel_TM"/>
</dbReference>
<evidence type="ECO:0000256" key="11">
    <source>
        <dbReference type="RuleBase" id="RU000687"/>
    </source>
</evidence>
<comment type="subcellular location">
    <subcellularLocation>
        <location evidence="2">Cell membrane</location>
    </subcellularLocation>
    <subcellularLocation>
        <location evidence="1">Membrane</location>
        <topology evidence="1">Multi-pass membrane protein</topology>
    </subcellularLocation>
</comment>
<evidence type="ECO:0000259" key="12">
    <source>
        <dbReference type="Pfam" id="PF02931"/>
    </source>
</evidence>
<dbReference type="InterPro" id="IPR036734">
    <property type="entry name" value="Neur_chan_lig-bd_sf"/>
</dbReference>
<keyword evidence="6" id="KW-0732">Signal</keyword>
<evidence type="ECO:0000256" key="2">
    <source>
        <dbReference type="ARBA" id="ARBA00004236"/>
    </source>
</evidence>
<evidence type="ECO:0000256" key="9">
    <source>
        <dbReference type="ARBA" id="ARBA00023136"/>
    </source>
</evidence>
<evidence type="ECO:0000259" key="13">
    <source>
        <dbReference type="Pfam" id="PF02932"/>
    </source>
</evidence>
<feature type="transmembrane region" description="Helical" evidence="11">
    <location>
        <begin position="479"/>
        <end position="500"/>
    </location>
</feature>
<dbReference type="InterPro" id="IPR038050">
    <property type="entry name" value="Neuro_actylchol_rec"/>
</dbReference>
<keyword evidence="4" id="KW-1003">Cell membrane</keyword>
<dbReference type="InterPro" id="IPR036719">
    <property type="entry name" value="Neuro-gated_channel_TM_sf"/>
</dbReference>
<dbReference type="PROSITE" id="PS00236">
    <property type="entry name" value="NEUROTR_ION_CHANNEL"/>
    <property type="match status" value="1"/>
</dbReference>
<dbReference type="Proteomes" id="UP000036681">
    <property type="component" value="Unplaced"/>
</dbReference>
<sequence length="508" mass="59030">MFIFLLISDCYVVANIFNWQWPNRLTMCAAWSYMLLIFIQRAFCLQNVRNPTTTYNTSLIHNITQVLNTILLNQDKNFRPLNADPRIPLQVEVDISVRSMGPISEHQKEFSLDCYFRQKWLDHRLAFSPFGSRQDLPLASKMLKDIWTPDTYIRNGRHSYLHTLTVPNVLFRVRYDGQVHVSQRLTIRTKCEMFFRKFPMDSQACPIEIGSLGYYSKDIVYVWKDVDLDSKMGNMLSQYQLLDVIKTSENISDPRFENLNMSVLKVYFKLQRQQGFYILQIYTPCTLIVVMSWVSFWINKEASPARVALGTVYFLHILYYKVPVRLDAFMNHFCYTSGIMTVLSMSTLGFGSRSDLPKVSHSTALDIYVISCFGFVFAALVEYAVINYAYILYIQKKVHDLKGLDTTSAVSFLRKCRMLCWLNVTANVTIVQIVDGSNHSKHQVSVFYRMAVKAAKAKQKLRMKDPAYVVNRIDSASKIVFPTLYILFNIAYWVAFLYYIPDEINSLI</sequence>
<dbReference type="InterPro" id="IPR006201">
    <property type="entry name" value="Neur_channel"/>
</dbReference>
<keyword evidence="9 11" id="KW-0472">Membrane</keyword>
<feature type="domain" description="Neurotransmitter-gated ion-channel transmembrane" evidence="13">
    <location>
        <begin position="338"/>
        <end position="391"/>
    </location>
</feature>
<dbReference type="PRINTS" id="PR00253">
    <property type="entry name" value="GABAARECEPTR"/>
</dbReference>
<comment type="caution">
    <text evidence="11">Lacks conserved residue(s) required for the propagation of feature annotation.</text>
</comment>
<dbReference type="Pfam" id="PF02931">
    <property type="entry name" value="Neur_chan_LBD"/>
    <property type="match status" value="1"/>
</dbReference>
<organism evidence="14 15">
    <name type="scientific">Ascaris lumbricoides</name>
    <name type="common">Giant roundworm</name>
    <dbReference type="NCBI Taxonomy" id="6252"/>
    <lineage>
        <taxon>Eukaryota</taxon>
        <taxon>Metazoa</taxon>
        <taxon>Ecdysozoa</taxon>
        <taxon>Nematoda</taxon>
        <taxon>Chromadorea</taxon>
        <taxon>Rhabditida</taxon>
        <taxon>Spirurina</taxon>
        <taxon>Ascaridomorpha</taxon>
        <taxon>Ascaridoidea</taxon>
        <taxon>Ascarididae</taxon>
        <taxon>Ascaris</taxon>
    </lineage>
</organism>
<dbReference type="AlphaFoldDB" id="A0A9J2PCY0"/>
<evidence type="ECO:0000313" key="14">
    <source>
        <dbReference type="Proteomes" id="UP000036681"/>
    </source>
</evidence>
<feature type="transmembrane region" description="Helical" evidence="11">
    <location>
        <begin position="304"/>
        <end position="320"/>
    </location>
</feature>